<dbReference type="PANTHER" id="PTHR43248">
    <property type="entry name" value="2-SUCCINYL-6-HYDROXY-2,4-CYCLOHEXADIENE-1-CARBOXYLATE SYNTHASE"/>
    <property type="match status" value="1"/>
</dbReference>
<dbReference type="InterPro" id="IPR000073">
    <property type="entry name" value="AB_hydrolase_1"/>
</dbReference>
<evidence type="ECO:0000259" key="4">
    <source>
        <dbReference type="Pfam" id="PF00561"/>
    </source>
</evidence>
<sequence>MTIPLLVAIAATAFLPFGFGSPLAAGNNNGTMIYGFSELTANAELDWKPCLDNFTCALLAVPLDYDDPSIGTVNLAIVKRPGPAKDAQEVLVNPGGPGGSAVDMVLLDFAAIQDKVGSQYTLVGIDPRGVKNSGPSSDCFPPDRYPLAARNAFMQDVITPPDTTSDYTLQQGHQSLLAFGRWCTSIYSINNTAKYASTVATAQDMLHYIELSAKASKKAPEEAQLWYYGISYGSILGATIASLYPTRIGRMIIDGVLDLPDHYNGGWETATANSDAAAQSFFKDCFEAGPDLCLFHQNATSWQQLEKRYWNLLNGLRNTPLALGDPMLNITAGTEILLTPGILTWQDITSAMFSTSYFLSPALTYEMDRALVALQTRDTSILSFATTKTQILTAAPGYDTRMAMALVVCLDADGRANYTDFEAYKGFVGGMEEGSRYAGLSVAGYSGPLCSAFGVRAPEGQRFDGIPRVNGTSNPILFISGTADPITPLPAAEKMQGLFPGSGLLVWKGAGHTAHFRNSTCVSDYEKRYMVHGTLPPVNTTCELEQANPWIAYAETLSATGM</sequence>
<keyword evidence="2" id="KW-0378">Hydrolase</keyword>
<dbReference type="InterPro" id="IPR013595">
    <property type="entry name" value="Pept_S33_TAP-like_C"/>
</dbReference>
<comment type="similarity">
    <text evidence="1">Belongs to the peptidase S33 family.</text>
</comment>
<dbReference type="GO" id="GO:0016787">
    <property type="term" value="F:hydrolase activity"/>
    <property type="evidence" value="ECO:0007669"/>
    <property type="project" value="UniProtKB-KW"/>
</dbReference>
<keyword evidence="3" id="KW-0732">Signal</keyword>
<feature type="chain" id="PRO_5025380980" evidence="3">
    <location>
        <begin position="21"/>
        <end position="562"/>
    </location>
</feature>
<evidence type="ECO:0000313" key="7">
    <source>
        <dbReference type="Proteomes" id="UP000799423"/>
    </source>
</evidence>
<dbReference type="Pfam" id="PF00561">
    <property type="entry name" value="Abhydrolase_1"/>
    <property type="match status" value="1"/>
</dbReference>
<dbReference type="PANTHER" id="PTHR43248:SF25">
    <property type="entry name" value="AB HYDROLASE-1 DOMAIN-CONTAINING PROTEIN-RELATED"/>
    <property type="match status" value="1"/>
</dbReference>
<accession>A0A6A7B2I1</accession>
<evidence type="ECO:0000256" key="3">
    <source>
        <dbReference type="SAM" id="SignalP"/>
    </source>
</evidence>
<evidence type="ECO:0000313" key="6">
    <source>
        <dbReference type="EMBL" id="KAF2849700.1"/>
    </source>
</evidence>
<reference evidence="6" key="1">
    <citation type="submission" date="2020-01" db="EMBL/GenBank/DDBJ databases">
        <authorList>
            <consortium name="DOE Joint Genome Institute"/>
            <person name="Haridas S."/>
            <person name="Albert R."/>
            <person name="Binder M."/>
            <person name="Bloem J."/>
            <person name="Labutti K."/>
            <person name="Salamov A."/>
            <person name="Andreopoulos B."/>
            <person name="Baker S.E."/>
            <person name="Barry K."/>
            <person name="Bills G."/>
            <person name="Bluhm B.H."/>
            <person name="Cannon C."/>
            <person name="Castanera R."/>
            <person name="Culley D.E."/>
            <person name="Daum C."/>
            <person name="Ezra D."/>
            <person name="Gonzalez J.B."/>
            <person name="Henrissat B."/>
            <person name="Kuo A."/>
            <person name="Liang C."/>
            <person name="Lipzen A."/>
            <person name="Lutzoni F."/>
            <person name="Magnuson J."/>
            <person name="Mondo S."/>
            <person name="Nolan M."/>
            <person name="Ohm R."/>
            <person name="Pangilinan J."/>
            <person name="Park H.-J."/>
            <person name="Ramirez L."/>
            <person name="Alfaro M."/>
            <person name="Sun H."/>
            <person name="Tritt A."/>
            <person name="Yoshinaga Y."/>
            <person name="Zwiers L.-H."/>
            <person name="Turgeon B.G."/>
            <person name="Goodwin S.B."/>
            <person name="Spatafora J.W."/>
            <person name="Crous P.W."/>
            <person name="Grigoriev I.V."/>
        </authorList>
    </citation>
    <scope>NUCLEOTIDE SEQUENCE</scope>
    <source>
        <strain evidence="6">IPT5</strain>
    </source>
</reference>
<evidence type="ECO:0000256" key="1">
    <source>
        <dbReference type="ARBA" id="ARBA00010088"/>
    </source>
</evidence>
<proteinExistence type="inferred from homology"/>
<name>A0A6A7B2I1_9PLEO</name>
<protein>
    <submittedName>
        <fullName evidence="6">Alpha/beta-hydrolase</fullName>
    </submittedName>
</protein>
<dbReference type="Pfam" id="PF08386">
    <property type="entry name" value="Abhydrolase_4"/>
    <property type="match status" value="1"/>
</dbReference>
<organism evidence="6 7">
    <name type="scientific">Plenodomus tracheiphilus IPT5</name>
    <dbReference type="NCBI Taxonomy" id="1408161"/>
    <lineage>
        <taxon>Eukaryota</taxon>
        <taxon>Fungi</taxon>
        <taxon>Dikarya</taxon>
        <taxon>Ascomycota</taxon>
        <taxon>Pezizomycotina</taxon>
        <taxon>Dothideomycetes</taxon>
        <taxon>Pleosporomycetidae</taxon>
        <taxon>Pleosporales</taxon>
        <taxon>Pleosporineae</taxon>
        <taxon>Leptosphaeriaceae</taxon>
        <taxon>Plenodomus</taxon>
    </lineage>
</organism>
<feature type="domain" description="Peptidase S33 tripeptidyl aminopeptidase-like C-terminal" evidence="5">
    <location>
        <begin position="461"/>
        <end position="542"/>
    </location>
</feature>
<dbReference type="EMBL" id="MU006310">
    <property type="protein sequence ID" value="KAF2849700.1"/>
    <property type="molecule type" value="Genomic_DNA"/>
</dbReference>
<feature type="signal peptide" evidence="3">
    <location>
        <begin position="1"/>
        <end position="20"/>
    </location>
</feature>
<dbReference type="InterPro" id="IPR029058">
    <property type="entry name" value="AB_hydrolase_fold"/>
</dbReference>
<feature type="domain" description="AB hydrolase-1" evidence="4">
    <location>
        <begin position="90"/>
        <end position="302"/>
    </location>
</feature>
<keyword evidence="7" id="KW-1185">Reference proteome</keyword>
<evidence type="ECO:0000256" key="2">
    <source>
        <dbReference type="ARBA" id="ARBA00022801"/>
    </source>
</evidence>
<dbReference type="InterPro" id="IPR051601">
    <property type="entry name" value="Serine_prot/Carboxylest_S33"/>
</dbReference>
<dbReference type="OrthoDB" id="425534at2759"/>
<evidence type="ECO:0000259" key="5">
    <source>
        <dbReference type="Pfam" id="PF08386"/>
    </source>
</evidence>
<dbReference type="AlphaFoldDB" id="A0A6A7B2I1"/>
<dbReference type="SUPFAM" id="SSF53474">
    <property type="entry name" value="alpha/beta-Hydrolases"/>
    <property type="match status" value="1"/>
</dbReference>
<dbReference type="Proteomes" id="UP000799423">
    <property type="component" value="Unassembled WGS sequence"/>
</dbReference>
<gene>
    <name evidence="6" type="ORF">T440DRAFT_469112</name>
</gene>
<dbReference type="Gene3D" id="3.40.50.1820">
    <property type="entry name" value="alpha/beta hydrolase"/>
    <property type="match status" value="1"/>
</dbReference>